<dbReference type="EMBL" id="RNGN01000077">
    <property type="protein sequence ID" value="MFX64815.1"/>
    <property type="molecule type" value="Genomic_DNA"/>
</dbReference>
<protein>
    <submittedName>
        <fullName evidence="2">DUF4123 domain-containing protein</fullName>
    </submittedName>
</protein>
<dbReference type="AlphaFoldDB" id="A0A3J8T8G4"/>
<feature type="domain" description="DUF4123" evidence="1">
    <location>
        <begin position="17"/>
        <end position="131"/>
    </location>
</feature>
<evidence type="ECO:0000313" key="2">
    <source>
        <dbReference type="EMBL" id="MFX64815.1"/>
    </source>
</evidence>
<proteinExistence type="predicted"/>
<dbReference type="InterPro" id="IPR025391">
    <property type="entry name" value="DUF4123"/>
</dbReference>
<reference evidence="2" key="1">
    <citation type="submission" date="2018-10" db="EMBL/GenBank/DDBJ databases">
        <authorList>
            <consortium name="PulseNet: The National Subtyping Network for Foodborne Disease Surveillance"/>
            <person name="Tarr C.L."/>
            <person name="Trees E."/>
            <person name="Katz L.S."/>
            <person name="Carleton-Romer H.A."/>
            <person name="Stroika S."/>
            <person name="Kucerova Z."/>
            <person name="Roache K.F."/>
            <person name="Sabol A.L."/>
            <person name="Besser J."/>
            <person name="Gerner-Smidt P."/>
        </authorList>
    </citation>
    <scope>NUCLEOTIDE SEQUENCE [LARGE SCALE GENOMIC DNA]</scope>
    <source>
        <strain evidence="2">PNUSAS059279</strain>
    </source>
</reference>
<dbReference type="Pfam" id="PF13503">
    <property type="entry name" value="DUF4123"/>
    <property type="match status" value="1"/>
</dbReference>
<name>A0A3J8T8G4_SALER</name>
<dbReference type="Proteomes" id="UP000885417">
    <property type="component" value="Unassembled WGS sequence"/>
</dbReference>
<sequence>MVHQQWQNLGLPAPAHLYVLAEATPENKLLPQMEFHQVSHRALWWLDGQPELAFYAPYLIDMAGSLAFSQWFDKHSNEMAFTVLDSTLAFSPLWQHLRHFTKFADIHENRYYFLRIGNAAMLHLYVSSITDRPDCVSRLFAGGQISGFLFQNHATDLLMYCHPLFKNGTFSKGREEGCLLWHDLMEDLLFRRDA</sequence>
<organism evidence="2">
    <name type="scientific">Salmonella enterica</name>
    <name type="common">Salmonella choleraesuis</name>
    <dbReference type="NCBI Taxonomy" id="28901"/>
    <lineage>
        <taxon>Bacteria</taxon>
        <taxon>Pseudomonadati</taxon>
        <taxon>Pseudomonadota</taxon>
        <taxon>Gammaproteobacteria</taxon>
        <taxon>Enterobacterales</taxon>
        <taxon>Enterobacteriaceae</taxon>
        <taxon>Salmonella</taxon>
    </lineage>
</organism>
<comment type="caution">
    <text evidence="2">The sequence shown here is derived from an EMBL/GenBank/DDBJ whole genome shotgun (WGS) entry which is preliminary data.</text>
</comment>
<evidence type="ECO:0000259" key="1">
    <source>
        <dbReference type="Pfam" id="PF13503"/>
    </source>
</evidence>
<gene>
    <name evidence="2" type="ORF">ED173_18215</name>
</gene>
<accession>A0A3J8T8G4</accession>